<evidence type="ECO:0000256" key="3">
    <source>
        <dbReference type="ARBA" id="ARBA00022801"/>
    </source>
</evidence>
<dbReference type="UniPathway" id="UPA00610">
    <property type="reaction ID" value="UER00666"/>
</dbReference>
<dbReference type="PANTHER" id="PTHR10331:SF6">
    <property type="entry name" value="SPINDLE ASSEMBLY ABNORMAL 4"/>
    <property type="match status" value="1"/>
</dbReference>
<dbReference type="SUPFAM" id="SSF51283">
    <property type="entry name" value="dUTPase-like"/>
    <property type="match status" value="1"/>
</dbReference>
<dbReference type="CDD" id="cd00037">
    <property type="entry name" value="CLECT"/>
    <property type="match status" value="2"/>
</dbReference>
<feature type="compositionally biased region" description="Polar residues" evidence="5">
    <location>
        <begin position="494"/>
        <end position="504"/>
    </location>
</feature>
<dbReference type="Pfam" id="PF07202">
    <property type="entry name" value="Tcp10_C"/>
    <property type="match status" value="3"/>
</dbReference>
<dbReference type="GO" id="GO:0005814">
    <property type="term" value="C:centriole"/>
    <property type="evidence" value="ECO:0007669"/>
    <property type="project" value="TreeGrafter"/>
</dbReference>
<dbReference type="Gene3D" id="2.60.450.20">
    <property type="match status" value="1"/>
</dbReference>
<dbReference type="InterPro" id="IPR047002">
    <property type="entry name" value="Tcp10_C_sf"/>
</dbReference>
<evidence type="ECO:0000259" key="6">
    <source>
        <dbReference type="PROSITE" id="PS50041"/>
    </source>
</evidence>
<evidence type="ECO:0000313" key="7">
    <source>
        <dbReference type="EMBL" id="CAD7392058.1"/>
    </source>
</evidence>
<dbReference type="GO" id="GO:0005813">
    <property type="term" value="C:centrosome"/>
    <property type="evidence" value="ECO:0007669"/>
    <property type="project" value="TreeGrafter"/>
</dbReference>
<dbReference type="NCBIfam" id="TIGR00576">
    <property type="entry name" value="dut"/>
    <property type="match status" value="1"/>
</dbReference>
<dbReference type="GO" id="GO:0060271">
    <property type="term" value="P:cilium assembly"/>
    <property type="evidence" value="ECO:0007669"/>
    <property type="project" value="TreeGrafter"/>
</dbReference>
<dbReference type="GO" id="GO:0000287">
    <property type="term" value="F:magnesium ion binding"/>
    <property type="evidence" value="ECO:0007669"/>
    <property type="project" value="InterPro"/>
</dbReference>
<dbReference type="InterPro" id="IPR009852">
    <property type="entry name" value="CENPJ_C_dom"/>
</dbReference>
<dbReference type="InterPro" id="IPR016187">
    <property type="entry name" value="CTDL_fold"/>
</dbReference>
<dbReference type="AlphaFoldDB" id="A0A7R9CAZ5"/>
<dbReference type="InterPro" id="IPR008181">
    <property type="entry name" value="dUTPase"/>
</dbReference>
<keyword evidence="3" id="KW-0378">Hydrolase</keyword>
<protein>
    <recommendedName>
        <fullName evidence="6">C-type lectin domain-containing protein</fullName>
    </recommendedName>
</protein>
<feature type="domain" description="C-type lectin" evidence="6">
    <location>
        <begin position="911"/>
        <end position="998"/>
    </location>
</feature>
<name>A0A7R9CAZ5_TIMCR</name>
<dbReference type="GO" id="GO:0046081">
    <property type="term" value="P:dUTP catabolic process"/>
    <property type="evidence" value="ECO:0007669"/>
    <property type="project" value="InterPro"/>
</dbReference>
<accession>A0A7R9CAZ5</accession>
<dbReference type="Gene3D" id="3.10.100.10">
    <property type="entry name" value="Mannose-Binding Protein A, subunit A"/>
    <property type="match status" value="2"/>
</dbReference>
<feature type="region of interest" description="Disordered" evidence="5">
    <location>
        <begin position="449"/>
        <end position="537"/>
    </location>
</feature>
<organism evidence="7">
    <name type="scientific">Timema cristinae</name>
    <name type="common">Walking stick</name>
    <dbReference type="NCBI Taxonomy" id="61476"/>
    <lineage>
        <taxon>Eukaryota</taxon>
        <taxon>Metazoa</taxon>
        <taxon>Ecdysozoa</taxon>
        <taxon>Arthropoda</taxon>
        <taxon>Hexapoda</taxon>
        <taxon>Insecta</taxon>
        <taxon>Pterygota</taxon>
        <taxon>Neoptera</taxon>
        <taxon>Polyneoptera</taxon>
        <taxon>Phasmatodea</taxon>
        <taxon>Timematodea</taxon>
        <taxon>Timematoidea</taxon>
        <taxon>Timematidae</taxon>
        <taxon>Timema</taxon>
    </lineage>
</organism>
<evidence type="ECO:0000256" key="1">
    <source>
        <dbReference type="ARBA" id="ARBA00005142"/>
    </source>
</evidence>
<keyword evidence="4" id="KW-0546">Nucleotide metabolism</keyword>
<dbReference type="InterPro" id="IPR036157">
    <property type="entry name" value="dUTPase-like_sf"/>
</dbReference>
<comment type="similarity">
    <text evidence="2">Belongs to the TCP10 family.</text>
</comment>
<dbReference type="PROSITE" id="PS50041">
    <property type="entry name" value="C_TYPE_LECTIN_2"/>
    <property type="match status" value="1"/>
</dbReference>
<dbReference type="InterPro" id="IPR029054">
    <property type="entry name" value="dUTPase-like"/>
</dbReference>
<dbReference type="GO" id="GO:0004170">
    <property type="term" value="F:dUTP diphosphatase activity"/>
    <property type="evidence" value="ECO:0007669"/>
    <property type="project" value="InterPro"/>
</dbReference>
<dbReference type="InterPro" id="IPR016186">
    <property type="entry name" value="C-type_lectin-like/link_sf"/>
</dbReference>
<feature type="region of interest" description="Disordered" evidence="5">
    <location>
        <begin position="703"/>
        <end position="727"/>
    </location>
</feature>
<feature type="compositionally biased region" description="Basic and acidic residues" evidence="5">
    <location>
        <begin position="513"/>
        <end position="522"/>
    </location>
</feature>
<dbReference type="GO" id="GO:0061511">
    <property type="term" value="P:centriole elongation"/>
    <property type="evidence" value="ECO:0007669"/>
    <property type="project" value="TreeGrafter"/>
</dbReference>
<gene>
    <name evidence="7" type="ORF">TCEB3V08_LOCUS96</name>
</gene>
<dbReference type="InterPro" id="IPR001304">
    <property type="entry name" value="C-type_lectin-like"/>
</dbReference>
<dbReference type="EMBL" id="OC316490">
    <property type="protein sequence ID" value="CAD7392058.1"/>
    <property type="molecule type" value="Genomic_DNA"/>
</dbReference>
<dbReference type="Gene3D" id="2.70.40.10">
    <property type="match status" value="1"/>
</dbReference>
<dbReference type="Pfam" id="PF00692">
    <property type="entry name" value="dUTPase"/>
    <property type="match status" value="1"/>
</dbReference>
<dbReference type="PANTHER" id="PTHR10331">
    <property type="entry name" value="T COMPLEX PROTEIN 10"/>
    <property type="match status" value="1"/>
</dbReference>
<dbReference type="InterPro" id="IPR026581">
    <property type="entry name" value="TCP10L/CENPJ"/>
</dbReference>
<evidence type="ECO:0000256" key="2">
    <source>
        <dbReference type="ARBA" id="ARBA00005627"/>
    </source>
</evidence>
<dbReference type="InterPro" id="IPR033704">
    <property type="entry name" value="dUTPase_trimeric"/>
</dbReference>
<dbReference type="GO" id="GO:0006226">
    <property type="term" value="P:dUMP biosynthetic process"/>
    <property type="evidence" value="ECO:0007669"/>
    <property type="project" value="UniProtKB-UniPathway"/>
</dbReference>
<dbReference type="SUPFAM" id="SSF56436">
    <property type="entry name" value="C-type lectin-like"/>
    <property type="match status" value="2"/>
</dbReference>
<dbReference type="GO" id="GO:0015631">
    <property type="term" value="F:tubulin binding"/>
    <property type="evidence" value="ECO:0007669"/>
    <property type="project" value="TreeGrafter"/>
</dbReference>
<feature type="compositionally biased region" description="Polar residues" evidence="5">
    <location>
        <begin position="452"/>
        <end position="466"/>
    </location>
</feature>
<feature type="compositionally biased region" description="Polar residues" evidence="5">
    <location>
        <begin position="717"/>
        <end position="727"/>
    </location>
</feature>
<sequence length="1086" mass="123964">MPSETHVIIRFVKLTEHALSPIKGSAKAAGYDLRSAYDLIVPARGKELVRTDIQIELPAGCYGRVAPRSGLALKHHIDVGAGVIDEDYRGNVGVLLFNHSDQPFEVKRGDRIAQLICQRIFYPDILEVEGESSQHPIYFEPTPSLESTSIDPHQWAYKLRVRLISSSFLVMRRSGLEYRLDVLRIHQAMDDKPITPSKKSFSALVEEEMLNFAQNTCNIAKNKSSGNVKKFKYLKREIGKVEPSEIQTLVSPVLGSLAQHKTSVLANYATEREQEALLAFELLEQHTANSSFCSTSSLVTKLLDTAVKSTPKKELQNIYLHRKSEKRDVSSQCVTNHQELTKNQLPNRTPSFSELAGNWRYAIKPSSQPLTSNQNNTGTNCDRKNKELEYENKISMQSDLPDRIGLGERIVSALKGLENSISNKPTVNTNLKSGSNDHKQLHVHFAEKEQILNGNDDSTVTSSTYSEVAEVSPTVNAESKFQDDSEWSDCEWNSDLNSSGSVNEDQQEMHYPVSEKHSEHSDLQVQKPHNENSNQDFSNQKKLHAHGIQEHDKNILEKTETLRARLQELENEIEIFKKENHTLTKLRKEHEENIQTFLKEKKKYENQMKENEEKLRGTIDEEKRKLAKERMVFEKYCKNIKNRPSKQEREEIQALRQQVAELQEELNKKNSRWSANQVRTTERLKQMGAENSRLKQELETLTKEKEKNNKLTKQSKPKQVQKNSSEGSFMETIFDNGDIEQKFEDKNLVKYYYASTSTWQTTEADGTEVFEFPNGQIERHYKDNSKEVTFPDGSVKLVHSKGQEEWKLPDRTLLTIGALGEKIILLPNGQKEIHTAKYQRREYPDGTVKIVFPDGRQETHYPNGRLRIKDAKGNLILDLIETNTIQQLIFMLGLVAQTRASFQLVRDVGYYKYHTNKATWQEAQDTCRREDSNLVLVNTPQEMAAIGEIMHRHGVRYVYSGFHDLFLHGQFDYEFFPGVGYYKLFTSGENWVGAHKRCTLDGAHLAVINSETEAGVFRQLLARFPTLNNTDHDHRALVGFHAIYDTSPDDCKKFYTVHARGPGPGWCVVLGNGGEGRERPAPAVLS</sequence>
<comment type="pathway">
    <text evidence="1">Pyrimidine metabolism; dUMP biosynthesis; dUMP from dCTP (dUTP route): step 2/2.</text>
</comment>
<proteinExistence type="inferred from homology"/>
<evidence type="ECO:0000256" key="5">
    <source>
        <dbReference type="SAM" id="MobiDB-lite"/>
    </source>
</evidence>
<reference evidence="7" key="1">
    <citation type="submission" date="2020-11" db="EMBL/GenBank/DDBJ databases">
        <authorList>
            <person name="Tran Van P."/>
        </authorList>
    </citation>
    <scope>NUCLEOTIDE SEQUENCE</scope>
</reference>
<evidence type="ECO:0000256" key="4">
    <source>
        <dbReference type="ARBA" id="ARBA00023080"/>
    </source>
</evidence>
<dbReference type="CDD" id="cd07557">
    <property type="entry name" value="trimeric_dUTPase"/>
    <property type="match status" value="1"/>
</dbReference>